<dbReference type="PANTHER" id="PTHR42718">
    <property type="entry name" value="MAJOR FACILITATOR SUPERFAMILY MULTIDRUG TRANSPORTER MFSC"/>
    <property type="match status" value="1"/>
</dbReference>
<keyword evidence="11" id="KW-1185">Reference proteome</keyword>
<evidence type="ECO:0000259" key="9">
    <source>
        <dbReference type="PROSITE" id="PS50850"/>
    </source>
</evidence>
<evidence type="ECO:0000256" key="4">
    <source>
        <dbReference type="ARBA" id="ARBA00022475"/>
    </source>
</evidence>
<evidence type="ECO:0000256" key="5">
    <source>
        <dbReference type="ARBA" id="ARBA00022692"/>
    </source>
</evidence>
<dbReference type="Proteomes" id="UP001595987">
    <property type="component" value="Unassembled WGS sequence"/>
</dbReference>
<gene>
    <name evidence="10" type="ORF">ACFO26_04855</name>
</gene>
<feature type="transmembrane region" description="Helical" evidence="8">
    <location>
        <begin position="451"/>
        <end position="473"/>
    </location>
</feature>
<sequence>MPKEKQEKLPRELMMTAWVLVICALPTILDSTMVNIAINKLQTDLSSSLNMVQWAITGYVLAMAVAVSFSGWLMDHLNGKKVLTVAVVIFGAFSLFSGLAWNIESFIAFRVLQGLSGGVITMLSMSLLMQIAPKKLLGQLIAIVSTPMILGPILGPVIGGFLVQYGNWRWIFFVNVPIVIISTVLNITLLRNFIPANKESKMDWWGTINLAAAITAILYGIMQGSENITHFFNTKMLIFTGLGLLLLIVYVIYDFLRQHQTVMPLRYFSHRNFTAGNIGVLLTGVAVNGVMLLLPLYFQNIRHFTVAEAGLILVPQGIGMLIARPYVGRLIDRIGSQLVVLISLAISLLGTLPLIFVHTDTNLILLGLVLFVRGLGVGGITMPMMTDVFYGFKPTEISGVSVANRMIQYTGQSLGSAIMSAIVTNSLMTYMKTHAGTSTFANLQLIGQLKGYQMGFLVSTILLIVIAIPALFLTSRKDKEKV</sequence>
<protein>
    <submittedName>
        <fullName evidence="10">MDR family MFS transporter</fullName>
    </submittedName>
</protein>
<comment type="caution">
    <text evidence="10">The sequence shown here is derived from an EMBL/GenBank/DDBJ whole genome shotgun (WGS) entry which is preliminary data.</text>
</comment>
<feature type="transmembrane region" description="Helical" evidence="8">
    <location>
        <begin position="49"/>
        <end position="70"/>
    </location>
</feature>
<feature type="transmembrane region" description="Helical" evidence="8">
    <location>
        <begin position="277"/>
        <end position="298"/>
    </location>
</feature>
<evidence type="ECO:0000256" key="8">
    <source>
        <dbReference type="SAM" id="Phobius"/>
    </source>
</evidence>
<reference evidence="11" key="1">
    <citation type="journal article" date="2019" name="Int. J. Syst. Evol. Microbiol.">
        <title>The Global Catalogue of Microorganisms (GCM) 10K type strain sequencing project: providing services to taxonomists for standard genome sequencing and annotation.</title>
        <authorList>
            <consortium name="The Broad Institute Genomics Platform"/>
            <consortium name="The Broad Institute Genome Sequencing Center for Infectious Disease"/>
            <person name="Wu L."/>
            <person name="Ma J."/>
        </authorList>
    </citation>
    <scope>NUCLEOTIDE SEQUENCE [LARGE SCALE GENOMIC DNA]</scope>
    <source>
        <strain evidence="11">CCUG 63287</strain>
    </source>
</reference>
<evidence type="ECO:0000256" key="1">
    <source>
        <dbReference type="ARBA" id="ARBA00004651"/>
    </source>
</evidence>
<feature type="transmembrane region" description="Helical" evidence="8">
    <location>
        <begin position="168"/>
        <end position="190"/>
    </location>
</feature>
<comment type="similarity">
    <text evidence="2">Belongs to the major facilitator superfamily. EmrB family.</text>
</comment>
<organism evidence="10 11">
    <name type="scientific">Lactococcus nasutitermitis</name>
    <dbReference type="NCBI Taxonomy" id="1652957"/>
    <lineage>
        <taxon>Bacteria</taxon>
        <taxon>Bacillati</taxon>
        <taxon>Bacillota</taxon>
        <taxon>Bacilli</taxon>
        <taxon>Lactobacillales</taxon>
        <taxon>Streptococcaceae</taxon>
        <taxon>Lactococcus</taxon>
    </lineage>
</organism>
<feature type="transmembrane region" description="Helical" evidence="8">
    <location>
        <begin position="107"/>
        <end position="128"/>
    </location>
</feature>
<dbReference type="InterPro" id="IPR036259">
    <property type="entry name" value="MFS_trans_sf"/>
</dbReference>
<keyword evidence="4" id="KW-1003">Cell membrane</keyword>
<evidence type="ECO:0000313" key="11">
    <source>
        <dbReference type="Proteomes" id="UP001595987"/>
    </source>
</evidence>
<keyword evidence="6 8" id="KW-1133">Transmembrane helix</keyword>
<feature type="transmembrane region" description="Helical" evidence="8">
    <location>
        <begin position="202"/>
        <end position="221"/>
    </location>
</feature>
<dbReference type="Pfam" id="PF07690">
    <property type="entry name" value="MFS_1"/>
    <property type="match status" value="1"/>
</dbReference>
<feature type="transmembrane region" description="Helical" evidence="8">
    <location>
        <begin position="363"/>
        <end position="392"/>
    </location>
</feature>
<dbReference type="NCBIfam" id="TIGR00711">
    <property type="entry name" value="efflux_EmrB"/>
    <property type="match status" value="1"/>
</dbReference>
<dbReference type="Gene3D" id="1.20.1250.20">
    <property type="entry name" value="MFS general substrate transporter like domains"/>
    <property type="match status" value="1"/>
</dbReference>
<feature type="domain" description="Major facilitator superfamily (MFS) profile" evidence="9">
    <location>
        <begin position="16"/>
        <end position="478"/>
    </location>
</feature>
<feature type="transmembrane region" description="Helical" evidence="8">
    <location>
        <begin position="140"/>
        <end position="162"/>
    </location>
</feature>
<keyword evidence="7 8" id="KW-0472">Membrane</keyword>
<evidence type="ECO:0000256" key="3">
    <source>
        <dbReference type="ARBA" id="ARBA00022448"/>
    </source>
</evidence>
<name>A0ABV9JD62_9LACT</name>
<dbReference type="InterPro" id="IPR011701">
    <property type="entry name" value="MFS"/>
</dbReference>
<dbReference type="SUPFAM" id="SSF103473">
    <property type="entry name" value="MFS general substrate transporter"/>
    <property type="match status" value="1"/>
</dbReference>
<dbReference type="PANTHER" id="PTHR42718:SF9">
    <property type="entry name" value="MAJOR FACILITATOR SUPERFAMILY MULTIDRUG TRANSPORTER MFSC"/>
    <property type="match status" value="1"/>
</dbReference>
<keyword evidence="5 8" id="KW-0812">Transmembrane</keyword>
<proteinExistence type="inferred from homology"/>
<dbReference type="CDD" id="cd17503">
    <property type="entry name" value="MFS_LmrB_MDR_like"/>
    <property type="match status" value="1"/>
</dbReference>
<accession>A0ABV9JD62</accession>
<evidence type="ECO:0000256" key="6">
    <source>
        <dbReference type="ARBA" id="ARBA00022989"/>
    </source>
</evidence>
<dbReference type="EMBL" id="JBHSGD010000005">
    <property type="protein sequence ID" value="MFC4652231.1"/>
    <property type="molecule type" value="Genomic_DNA"/>
</dbReference>
<feature type="transmembrane region" description="Helical" evidence="8">
    <location>
        <begin position="12"/>
        <end position="29"/>
    </location>
</feature>
<evidence type="ECO:0000313" key="10">
    <source>
        <dbReference type="EMBL" id="MFC4652231.1"/>
    </source>
</evidence>
<evidence type="ECO:0000256" key="7">
    <source>
        <dbReference type="ARBA" id="ARBA00023136"/>
    </source>
</evidence>
<dbReference type="InterPro" id="IPR004638">
    <property type="entry name" value="EmrB-like"/>
</dbReference>
<dbReference type="InterPro" id="IPR020846">
    <property type="entry name" value="MFS_dom"/>
</dbReference>
<evidence type="ECO:0000256" key="2">
    <source>
        <dbReference type="ARBA" id="ARBA00008537"/>
    </source>
</evidence>
<dbReference type="PROSITE" id="PS50850">
    <property type="entry name" value="MFS"/>
    <property type="match status" value="1"/>
</dbReference>
<feature type="transmembrane region" description="Helical" evidence="8">
    <location>
        <begin position="82"/>
        <end position="101"/>
    </location>
</feature>
<feature type="transmembrane region" description="Helical" evidence="8">
    <location>
        <begin position="338"/>
        <end position="357"/>
    </location>
</feature>
<feature type="transmembrane region" description="Helical" evidence="8">
    <location>
        <begin position="236"/>
        <end position="256"/>
    </location>
</feature>
<comment type="subcellular location">
    <subcellularLocation>
        <location evidence="1">Cell membrane</location>
        <topology evidence="1">Multi-pass membrane protein</topology>
    </subcellularLocation>
</comment>
<dbReference type="RefSeq" id="WP_213535273.1">
    <property type="nucleotide sequence ID" value="NZ_BOVQ01000004.1"/>
</dbReference>
<keyword evidence="3" id="KW-0813">Transport</keyword>
<dbReference type="Gene3D" id="1.20.1720.10">
    <property type="entry name" value="Multidrug resistance protein D"/>
    <property type="match status" value="1"/>
</dbReference>